<evidence type="ECO:0000256" key="2">
    <source>
        <dbReference type="ARBA" id="ARBA00004651"/>
    </source>
</evidence>
<dbReference type="SUPFAM" id="SSF55874">
    <property type="entry name" value="ATPase domain of HSP90 chaperone/DNA topoisomerase II/histidine kinase"/>
    <property type="match status" value="1"/>
</dbReference>
<feature type="transmembrane region" description="Helical" evidence="14">
    <location>
        <begin position="244"/>
        <end position="263"/>
    </location>
</feature>
<dbReference type="SMART" id="SM00387">
    <property type="entry name" value="HATPase_c"/>
    <property type="match status" value="1"/>
</dbReference>
<accession>A0A174RBM1</accession>
<evidence type="ECO:0000256" key="7">
    <source>
        <dbReference type="ARBA" id="ARBA00022692"/>
    </source>
</evidence>
<feature type="domain" description="Histidine kinase" evidence="15">
    <location>
        <begin position="492"/>
        <end position="704"/>
    </location>
</feature>
<feature type="transmembrane region" description="Helical" evidence="14">
    <location>
        <begin position="387"/>
        <end position="420"/>
    </location>
</feature>
<name>A0A174RBM1_9CLOT</name>
<evidence type="ECO:0000256" key="14">
    <source>
        <dbReference type="SAM" id="Phobius"/>
    </source>
</evidence>
<comment type="catalytic activity">
    <reaction evidence="1">
        <text>ATP + protein L-histidine = ADP + protein N-phospho-L-histidine.</text>
        <dbReference type="EC" id="2.7.13.3"/>
    </reaction>
</comment>
<evidence type="ECO:0000256" key="5">
    <source>
        <dbReference type="ARBA" id="ARBA00022553"/>
    </source>
</evidence>
<dbReference type="Gene3D" id="3.30.565.10">
    <property type="entry name" value="Histidine kinase-like ATPase, C-terminal domain"/>
    <property type="match status" value="1"/>
</dbReference>
<dbReference type="Gene3D" id="1.10.287.130">
    <property type="match status" value="1"/>
</dbReference>
<comment type="subcellular location">
    <subcellularLocation>
        <location evidence="2">Cell membrane</location>
        <topology evidence="2">Multi-pass membrane protein</topology>
    </subcellularLocation>
</comment>
<dbReference type="InterPro" id="IPR036097">
    <property type="entry name" value="HisK_dim/P_sf"/>
</dbReference>
<reference evidence="16 17" key="1">
    <citation type="submission" date="2015-09" db="EMBL/GenBank/DDBJ databases">
        <authorList>
            <consortium name="Pathogen Informatics"/>
        </authorList>
    </citation>
    <scope>NUCLEOTIDE SEQUENCE [LARGE SCALE GENOMIC DNA]</scope>
    <source>
        <strain evidence="16 17">2789STDY5834956</strain>
    </source>
</reference>
<dbReference type="InterPro" id="IPR036890">
    <property type="entry name" value="HATPase_C_sf"/>
</dbReference>
<sequence>MGINTKNKKIYLRNKLVIFIIILCSLGIVFSTSITKDKIISENEYLLDEFQFMSMFTNANFKGYFETLNKKSSYFNEFYKDKNISSDEDYTQSYGESKEDYIYNINSSFENNDDIYRDNDIVDYYILNRNNNNVKSSIEKSKFIEKILKDKNLEDIEHNNNYEANLIISYDEAGDVTVCYTNGKNKVVRKYTALQFVHTYSNMFHDENFEYKPIKNAIFIYSIDNILEFVSRNNIYIPIDSTQYNYLNIATLVILFISFITKYKRENEGKFIRKLINIPFEINILIITFILVNGRRMLSGSLVDIVYSEIMNIDKNSIILAYIITFILSFIYLYVAHYIVTLIKEIIRYNFKKYVKEKVLIVKGVRSIIKYIKEIDFKDKLERKILLIALINFIAISLICAMWVFGIFASIIYTVVIYILIKKYFLKISNYYNKLLSCTNEIKEVNFNYYMEEDLNIFEPIKEEIFKVKDGFQNALNNELESQKMKVELISNVSHDLKTPLTSIINYTELLKYENLDYKTQREYIDTLDRKSKRLKTLIEDLFDVSNIKGKNVKLNIEEVNVIELINYTLLELEDKINKSSLIFSLNFEEDEVILNLDRKRTIRVFENLIVNITKYSLENTRVYIDTKKENNKFYITLRNVSKEEIDVNGEYLLERFVRGDKSRNTEGSGLGLSIAKDFIELQGGNLSVNIDGDLFKVIIEFNI</sequence>
<dbReference type="GO" id="GO:0005524">
    <property type="term" value="F:ATP binding"/>
    <property type="evidence" value="ECO:0007669"/>
    <property type="project" value="UniProtKB-KW"/>
</dbReference>
<dbReference type="InterPro" id="IPR003661">
    <property type="entry name" value="HisK_dim/P_dom"/>
</dbReference>
<feature type="transmembrane region" description="Helical" evidence="14">
    <location>
        <begin position="319"/>
        <end position="343"/>
    </location>
</feature>
<keyword evidence="10" id="KW-0067">ATP-binding</keyword>
<proteinExistence type="predicted"/>
<organism evidence="16 17">
    <name type="scientific">Clostridium baratii</name>
    <dbReference type="NCBI Taxonomy" id="1561"/>
    <lineage>
        <taxon>Bacteria</taxon>
        <taxon>Bacillati</taxon>
        <taxon>Bacillota</taxon>
        <taxon>Clostridia</taxon>
        <taxon>Eubacteriales</taxon>
        <taxon>Clostridiaceae</taxon>
        <taxon>Clostridium</taxon>
    </lineage>
</organism>
<dbReference type="InterPro" id="IPR050398">
    <property type="entry name" value="HssS/ArlS-like"/>
</dbReference>
<evidence type="ECO:0000256" key="6">
    <source>
        <dbReference type="ARBA" id="ARBA00022679"/>
    </source>
</evidence>
<dbReference type="InterPro" id="IPR005467">
    <property type="entry name" value="His_kinase_dom"/>
</dbReference>
<dbReference type="Pfam" id="PF00512">
    <property type="entry name" value="HisKA"/>
    <property type="match status" value="1"/>
</dbReference>
<evidence type="ECO:0000256" key="1">
    <source>
        <dbReference type="ARBA" id="ARBA00000085"/>
    </source>
</evidence>
<keyword evidence="12" id="KW-0902">Two-component regulatory system</keyword>
<dbReference type="CDD" id="cd00082">
    <property type="entry name" value="HisKA"/>
    <property type="match status" value="1"/>
</dbReference>
<keyword evidence="6 16" id="KW-0808">Transferase</keyword>
<protein>
    <recommendedName>
        <fullName evidence="3">histidine kinase</fullName>
        <ecNumber evidence="3">2.7.13.3</ecNumber>
    </recommendedName>
</protein>
<dbReference type="PROSITE" id="PS50109">
    <property type="entry name" value="HIS_KIN"/>
    <property type="match status" value="1"/>
</dbReference>
<keyword evidence="11 14" id="KW-1133">Transmembrane helix</keyword>
<evidence type="ECO:0000256" key="13">
    <source>
        <dbReference type="ARBA" id="ARBA00023136"/>
    </source>
</evidence>
<dbReference type="Pfam" id="PF02518">
    <property type="entry name" value="HATPase_c"/>
    <property type="match status" value="1"/>
</dbReference>
<dbReference type="FunFam" id="1.10.287.130:FF:000008">
    <property type="entry name" value="Two-component sensor histidine kinase"/>
    <property type="match status" value="1"/>
</dbReference>
<evidence type="ECO:0000256" key="8">
    <source>
        <dbReference type="ARBA" id="ARBA00022741"/>
    </source>
</evidence>
<dbReference type="EC" id="2.7.13.3" evidence="3"/>
<evidence type="ECO:0000256" key="12">
    <source>
        <dbReference type="ARBA" id="ARBA00023012"/>
    </source>
</evidence>
<keyword evidence="5" id="KW-0597">Phosphoprotein</keyword>
<keyword evidence="9 16" id="KW-0418">Kinase</keyword>
<keyword evidence="8" id="KW-0547">Nucleotide-binding</keyword>
<evidence type="ECO:0000256" key="10">
    <source>
        <dbReference type="ARBA" id="ARBA00022840"/>
    </source>
</evidence>
<evidence type="ECO:0000256" key="3">
    <source>
        <dbReference type="ARBA" id="ARBA00012438"/>
    </source>
</evidence>
<dbReference type="GO" id="GO:0005886">
    <property type="term" value="C:plasma membrane"/>
    <property type="evidence" value="ECO:0007669"/>
    <property type="project" value="UniProtKB-SubCell"/>
</dbReference>
<evidence type="ECO:0000256" key="11">
    <source>
        <dbReference type="ARBA" id="ARBA00022989"/>
    </source>
</evidence>
<evidence type="ECO:0000256" key="9">
    <source>
        <dbReference type="ARBA" id="ARBA00022777"/>
    </source>
</evidence>
<dbReference type="Proteomes" id="UP000095563">
    <property type="component" value="Unassembled WGS sequence"/>
</dbReference>
<keyword evidence="13 14" id="KW-0472">Membrane</keyword>
<dbReference type="AlphaFoldDB" id="A0A174RBM1"/>
<dbReference type="RefSeq" id="WP_055206898.1">
    <property type="nucleotide sequence ID" value="NZ_CZBO01000001.1"/>
</dbReference>
<dbReference type="InterPro" id="IPR003594">
    <property type="entry name" value="HATPase_dom"/>
</dbReference>
<dbReference type="SMART" id="SM00388">
    <property type="entry name" value="HisKA"/>
    <property type="match status" value="1"/>
</dbReference>
<evidence type="ECO:0000313" key="17">
    <source>
        <dbReference type="Proteomes" id="UP000095563"/>
    </source>
</evidence>
<evidence type="ECO:0000256" key="4">
    <source>
        <dbReference type="ARBA" id="ARBA00022475"/>
    </source>
</evidence>
<keyword evidence="4" id="KW-1003">Cell membrane</keyword>
<evidence type="ECO:0000313" key="16">
    <source>
        <dbReference type="EMBL" id="CUP81386.1"/>
    </source>
</evidence>
<keyword evidence="7 14" id="KW-0812">Transmembrane</keyword>
<dbReference type="PANTHER" id="PTHR45528">
    <property type="entry name" value="SENSOR HISTIDINE KINASE CPXA"/>
    <property type="match status" value="1"/>
</dbReference>
<dbReference type="GO" id="GO:0000155">
    <property type="term" value="F:phosphorelay sensor kinase activity"/>
    <property type="evidence" value="ECO:0007669"/>
    <property type="project" value="InterPro"/>
</dbReference>
<dbReference type="PANTHER" id="PTHR45528:SF1">
    <property type="entry name" value="SENSOR HISTIDINE KINASE CPXA"/>
    <property type="match status" value="1"/>
</dbReference>
<gene>
    <name evidence="16" type="primary">phoR_3</name>
    <name evidence="16" type="ORF">ERS852568_00901</name>
</gene>
<dbReference type="EMBL" id="CZBO01000001">
    <property type="protein sequence ID" value="CUP81386.1"/>
    <property type="molecule type" value="Genomic_DNA"/>
</dbReference>
<feature type="transmembrane region" description="Helical" evidence="14">
    <location>
        <begin position="275"/>
        <end position="292"/>
    </location>
</feature>
<dbReference type="SUPFAM" id="SSF47384">
    <property type="entry name" value="Homodimeric domain of signal transducing histidine kinase"/>
    <property type="match status" value="1"/>
</dbReference>
<evidence type="ECO:0000259" key="15">
    <source>
        <dbReference type="PROSITE" id="PS50109"/>
    </source>
</evidence>